<dbReference type="KEGG" id="bcom:BAUCODRAFT_356772"/>
<dbReference type="EMBL" id="KB445551">
    <property type="protein sequence ID" value="EMC99947.1"/>
    <property type="molecule type" value="Genomic_DNA"/>
</dbReference>
<name>M2LZ28_BAUPA</name>
<reference evidence="1 2" key="1">
    <citation type="journal article" date="2012" name="PLoS Pathog.">
        <title>Diverse lifestyles and strategies of plant pathogenesis encoded in the genomes of eighteen Dothideomycetes fungi.</title>
        <authorList>
            <person name="Ohm R.A."/>
            <person name="Feau N."/>
            <person name="Henrissat B."/>
            <person name="Schoch C.L."/>
            <person name="Horwitz B.A."/>
            <person name="Barry K.W."/>
            <person name="Condon B.J."/>
            <person name="Copeland A.C."/>
            <person name="Dhillon B."/>
            <person name="Glaser F."/>
            <person name="Hesse C.N."/>
            <person name="Kosti I."/>
            <person name="LaButti K."/>
            <person name="Lindquist E.A."/>
            <person name="Lucas S."/>
            <person name="Salamov A.A."/>
            <person name="Bradshaw R.E."/>
            <person name="Ciuffetti L."/>
            <person name="Hamelin R.C."/>
            <person name="Kema G.H.J."/>
            <person name="Lawrence C."/>
            <person name="Scott J.A."/>
            <person name="Spatafora J.W."/>
            <person name="Turgeon B.G."/>
            <person name="de Wit P.J.G.M."/>
            <person name="Zhong S."/>
            <person name="Goodwin S.B."/>
            <person name="Grigoriev I.V."/>
        </authorList>
    </citation>
    <scope>NUCLEOTIDE SEQUENCE [LARGE SCALE GENOMIC DNA]</scope>
    <source>
        <strain evidence="1 2">UAMH 10762</strain>
    </source>
</reference>
<gene>
    <name evidence="1" type="ORF">BAUCODRAFT_356772</name>
</gene>
<dbReference type="GeneID" id="19112764"/>
<keyword evidence="2" id="KW-1185">Reference proteome</keyword>
<sequence>MCNDNMHIICVHDNVRKAFYVPVYCRSGAETSHQAISDALQDGGLVGDEAVIFRAGLAASRCFQSSVRLVVYDLVPSFRALSVLLRNVRWPRDAEFSLHRI</sequence>
<protein>
    <submittedName>
        <fullName evidence="1">Uncharacterized protein</fullName>
    </submittedName>
</protein>
<dbReference type="AlphaFoldDB" id="M2LZ28"/>
<dbReference type="Proteomes" id="UP000011761">
    <property type="component" value="Unassembled WGS sequence"/>
</dbReference>
<dbReference type="HOGENOM" id="CLU_2291171_0_0_1"/>
<evidence type="ECO:0000313" key="1">
    <source>
        <dbReference type="EMBL" id="EMC99947.1"/>
    </source>
</evidence>
<accession>M2LZ28</accession>
<organism evidence="1 2">
    <name type="scientific">Baudoinia panamericana (strain UAMH 10762)</name>
    <name type="common">Angels' share fungus</name>
    <name type="synonym">Baudoinia compniacensis (strain UAMH 10762)</name>
    <dbReference type="NCBI Taxonomy" id="717646"/>
    <lineage>
        <taxon>Eukaryota</taxon>
        <taxon>Fungi</taxon>
        <taxon>Dikarya</taxon>
        <taxon>Ascomycota</taxon>
        <taxon>Pezizomycotina</taxon>
        <taxon>Dothideomycetes</taxon>
        <taxon>Dothideomycetidae</taxon>
        <taxon>Mycosphaerellales</taxon>
        <taxon>Teratosphaeriaceae</taxon>
        <taxon>Baudoinia</taxon>
    </lineage>
</organism>
<proteinExistence type="predicted"/>
<dbReference type="RefSeq" id="XP_007673403.1">
    <property type="nucleotide sequence ID" value="XM_007675213.1"/>
</dbReference>
<evidence type="ECO:0000313" key="2">
    <source>
        <dbReference type="Proteomes" id="UP000011761"/>
    </source>
</evidence>